<dbReference type="PANTHER" id="PTHR24229">
    <property type="entry name" value="NEUROPEPTIDES RECEPTOR"/>
    <property type="match status" value="1"/>
</dbReference>
<evidence type="ECO:0000256" key="3">
    <source>
        <dbReference type="ARBA" id="ARBA00022692"/>
    </source>
</evidence>
<dbReference type="EMBL" id="CAJNOJ010000774">
    <property type="protein sequence ID" value="CAF1521379.1"/>
    <property type="molecule type" value="Genomic_DNA"/>
</dbReference>
<dbReference type="PROSITE" id="PS50262">
    <property type="entry name" value="G_PROTEIN_RECEP_F1_2"/>
    <property type="match status" value="1"/>
</dbReference>
<dbReference type="AlphaFoldDB" id="A0A815UVB9"/>
<keyword evidence="13" id="KW-1185">Reference proteome</keyword>
<dbReference type="OrthoDB" id="9990906at2759"/>
<keyword evidence="6 9" id="KW-0472">Membrane</keyword>
<keyword evidence="4 9" id="KW-1133">Transmembrane helix</keyword>
<keyword evidence="2" id="KW-1003">Cell membrane</keyword>
<feature type="transmembrane region" description="Helical" evidence="9">
    <location>
        <begin position="251"/>
        <end position="275"/>
    </location>
</feature>
<feature type="transmembrane region" description="Helical" evidence="9">
    <location>
        <begin position="166"/>
        <end position="193"/>
    </location>
</feature>
<dbReference type="Pfam" id="PF00001">
    <property type="entry name" value="7tm_1"/>
    <property type="match status" value="1"/>
</dbReference>
<dbReference type="InterPro" id="IPR000276">
    <property type="entry name" value="GPCR_Rhodpsn"/>
</dbReference>
<evidence type="ECO:0000259" key="10">
    <source>
        <dbReference type="PROSITE" id="PS50262"/>
    </source>
</evidence>
<evidence type="ECO:0000256" key="7">
    <source>
        <dbReference type="ARBA" id="ARBA00023170"/>
    </source>
</evidence>
<name>A0A815UVB9_ADIRI</name>
<comment type="caution">
    <text evidence="11">The sequence shown here is derived from an EMBL/GenBank/DDBJ whole genome shotgun (WGS) entry which is preliminary data.</text>
</comment>
<dbReference type="SUPFAM" id="SSF81321">
    <property type="entry name" value="Family A G protein-coupled receptor-like"/>
    <property type="match status" value="1"/>
</dbReference>
<evidence type="ECO:0000256" key="5">
    <source>
        <dbReference type="ARBA" id="ARBA00023040"/>
    </source>
</evidence>
<dbReference type="Proteomes" id="UP000663852">
    <property type="component" value="Unassembled WGS sequence"/>
</dbReference>
<dbReference type="PRINTS" id="PR00237">
    <property type="entry name" value="GPCRRHODOPSN"/>
</dbReference>
<dbReference type="PANTHER" id="PTHR24229:SF96">
    <property type="entry name" value="G-PROTEIN COUPLED RECEPTORS FAMILY 1 PROFILE DOMAIN-CONTAINING PROTEIN"/>
    <property type="match status" value="1"/>
</dbReference>
<dbReference type="GO" id="GO:0004930">
    <property type="term" value="F:G protein-coupled receptor activity"/>
    <property type="evidence" value="ECO:0007669"/>
    <property type="project" value="UniProtKB-KW"/>
</dbReference>
<keyword evidence="8" id="KW-0807">Transducer</keyword>
<dbReference type="GO" id="GO:0043005">
    <property type="term" value="C:neuron projection"/>
    <property type="evidence" value="ECO:0007669"/>
    <property type="project" value="TreeGrafter"/>
</dbReference>
<dbReference type="Gene3D" id="1.20.1070.10">
    <property type="entry name" value="Rhodopsin 7-helix transmembrane proteins"/>
    <property type="match status" value="1"/>
</dbReference>
<dbReference type="InterPro" id="IPR017452">
    <property type="entry name" value="GPCR_Rhodpsn_7TM"/>
</dbReference>
<evidence type="ECO:0000313" key="11">
    <source>
        <dbReference type="EMBL" id="CAF1521379.1"/>
    </source>
</evidence>
<keyword evidence="3 9" id="KW-0812">Transmembrane</keyword>
<dbReference type="EMBL" id="CAJNOR010008131">
    <property type="protein sequence ID" value="CAF1629079.1"/>
    <property type="molecule type" value="Genomic_DNA"/>
</dbReference>
<feature type="domain" description="G-protein coupled receptors family 1 profile" evidence="10">
    <location>
        <begin position="23"/>
        <end position="273"/>
    </location>
</feature>
<evidence type="ECO:0000256" key="8">
    <source>
        <dbReference type="ARBA" id="ARBA00023224"/>
    </source>
</evidence>
<keyword evidence="7" id="KW-0675">Receptor</keyword>
<keyword evidence="5" id="KW-0297">G-protein coupled receptor</keyword>
<dbReference type="GO" id="GO:0005886">
    <property type="term" value="C:plasma membrane"/>
    <property type="evidence" value="ECO:0007669"/>
    <property type="project" value="UniProtKB-SubCell"/>
</dbReference>
<evidence type="ECO:0000256" key="1">
    <source>
        <dbReference type="ARBA" id="ARBA00004651"/>
    </source>
</evidence>
<evidence type="ECO:0000313" key="14">
    <source>
        <dbReference type="Proteomes" id="UP000663852"/>
    </source>
</evidence>
<evidence type="ECO:0000256" key="6">
    <source>
        <dbReference type="ARBA" id="ARBA00023136"/>
    </source>
</evidence>
<accession>A0A815UVB9</accession>
<evidence type="ECO:0000256" key="2">
    <source>
        <dbReference type="ARBA" id="ARBA00022475"/>
    </source>
</evidence>
<gene>
    <name evidence="11" type="ORF">EDS130_LOCUS43896</name>
    <name evidence="12" type="ORF">XAT740_LOCUS51340</name>
</gene>
<feature type="transmembrane region" description="Helical" evidence="9">
    <location>
        <begin position="214"/>
        <end position="239"/>
    </location>
</feature>
<dbReference type="Proteomes" id="UP000663828">
    <property type="component" value="Unassembled WGS sequence"/>
</dbReference>
<reference evidence="11" key="1">
    <citation type="submission" date="2021-02" db="EMBL/GenBank/DDBJ databases">
        <authorList>
            <person name="Nowell W R."/>
        </authorList>
    </citation>
    <scope>NUCLEOTIDE SEQUENCE</scope>
</reference>
<feature type="transmembrane region" description="Helical" evidence="9">
    <location>
        <begin position="12"/>
        <end position="32"/>
    </location>
</feature>
<evidence type="ECO:0000313" key="12">
    <source>
        <dbReference type="EMBL" id="CAF1629079.1"/>
    </source>
</evidence>
<feature type="transmembrane region" description="Helical" evidence="9">
    <location>
        <begin position="85"/>
        <end position="107"/>
    </location>
</feature>
<evidence type="ECO:0000256" key="4">
    <source>
        <dbReference type="ARBA" id="ARBA00022989"/>
    </source>
</evidence>
<comment type="subcellular location">
    <subcellularLocation>
        <location evidence="1">Cell membrane</location>
        <topology evidence="1">Multi-pass membrane protein</topology>
    </subcellularLocation>
</comment>
<organism evidence="11 14">
    <name type="scientific">Adineta ricciae</name>
    <name type="common">Rotifer</name>
    <dbReference type="NCBI Taxonomy" id="249248"/>
    <lineage>
        <taxon>Eukaryota</taxon>
        <taxon>Metazoa</taxon>
        <taxon>Spiralia</taxon>
        <taxon>Gnathifera</taxon>
        <taxon>Rotifera</taxon>
        <taxon>Eurotatoria</taxon>
        <taxon>Bdelloidea</taxon>
        <taxon>Adinetida</taxon>
        <taxon>Adinetidae</taxon>
        <taxon>Adineta</taxon>
    </lineage>
</organism>
<feature type="transmembrane region" description="Helical" evidence="9">
    <location>
        <begin position="127"/>
        <end position="146"/>
    </location>
</feature>
<sequence length="305" mass="35537">MEDITIKLAQILLPIIILIGFIGNSLNILILTRSTLKKHACSHYFLSLASNNLIYSFVLIHYFLANRYNINGQLFSLVSCKILTFLNNLCSLLSPYFIVLASIDRYFASSSNVHMRQWSTKRIARRLILLTVLSCTLISIHDLILTDLRPDIYGCSLPSNTNYNKFFIIFRIILYTSVPPCLMIIFGLLTIYNTTRSQINRQVTVRYRRTESQLLRILLVQVITYIILNMPLSIIYLMLSLPTGYIPTSKLFFAFRLVSFPFHFSFATPFFLYILSSSIYKEELIQLIFKLLHRRQIHPIRNLFH</sequence>
<proteinExistence type="predicted"/>
<dbReference type="CDD" id="cd00637">
    <property type="entry name" value="7tm_classA_rhodopsin-like"/>
    <property type="match status" value="1"/>
</dbReference>
<evidence type="ECO:0000313" key="13">
    <source>
        <dbReference type="Proteomes" id="UP000663828"/>
    </source>
</evidence>
<evidence type="ECO:0000256" key="9">
    <source>
        <dbReference type="SAM" id="Phobius"/>
    </source>
</evidence>
<protein>
    <recommendedName>
        <fullName evidence="10">G-protein coupled receptors family 1 profile domain-containing protein</fullName>
    </recommendedName>
</protein>
<dbReference type="GO" id="GO:0042277">
    <property type="term" value="F:peptide binding"/>
    <property type="evidence" value="ECO:0007669"/>
    <property type="project" value="TreeGrafter"/>
</dbReference>
<feature type="transmembrane region" description="Helical" evidence="9">
    <location>
        <begin position="44"/>
        <end position="65"/>
    </location>
</feature>